<organism evidence="2 3">
    <name type="scientific">Psilocybe cyanescens</name>
    <dbReference type="NCBI Taxonomy" id="93625"/>
    <lineage>
        <taxon>Eukaryota</taxon>
        <taxon>Fungi</taxon>
        <taxon>Dikarya</taxon>
        <taxon>Basidiomycota</taxon>
        <taxon>Agaricomycotina</taxon>
        <taxon>Agaricomycetes</taxon>
        <taxon>Agaricomycetidae</taxon>
        <taxon>Agaricales</taxon>
        <taxon>Agaricineae</taxon>
        <taxon>Strophariaceae</taxon>
        <taxon>Psilocybe</taxon>
    </lineage>
</organism>
<evidence type="ECO:0000313" key="2">
    <source>
        <dbReference type="EMBL" id="PPQ90043.1"/>
    </source>
</evidence>
<dbReference type="AlphaFoldDB" id="A0A409XH09"/>
<sequence>MQTRSERNARALESPQACRTPRHDEMPHIEPLRFEIPDLLAALPVPPVPVPVPVPVPAFPVHSAPAPAALSQPAMFNGIQYNNLPANLVQLLAAVSPAPLPPQCGGRRAHPVPAPVPALAPAPAPAPAPVFQPAIFNGIQYNNLPENLAHLLAAVPPAPLPLQKGGHNVHAQPFPTLPPVLPAPLQPQLPNAQPLLLAAQKPFSHDSP</sequence>
<dbReference type="EMBL" id="NHYD01001733">
    <property type="protein sequence ID" value="PPQ90043.1"/>
    <property type="molecule type" value="Genomic_DNA"/>
</dbReference>
<evidence type="ECO:0000256" key="1">
    <source>
        <dbReference type="SAM" id="MobiDB-lite"/>
    </source>
</evidence>
<feature type="compositionally biased region" description="Basic and acidic residues" evidence="1">
    <location>
        <begin position="1"/>
        <end position="10"/>
    </location>
</feature>
<protein>
    <submittedName>
        <fullName evidence="2">Uncharacterized protein</fullName>
    </submittedName>
</protein>
<reference evidence="2 3" key="1">
    <citation type="journal article" date="2018" name="Evol. Lett.">
        <title>Horizontal gene cluster transfer increased hallucinogenic mushroom diversity.</title>
        <authorList>
            <person name="Reynolds H.T."/>
            <person name="Vijayakumar V."/>
            <person name="Gluck-Thaler E."/>
            <person name="Korotkin H.B."/>
            <person name="Matheny P.B."/>
            <person name="Slot J.C."/>
        </authorList>
    </citation>
    <scope>NUCLEOTIDE SEQUENCE [LARGE SCALE GENOMIC DNA]</scope>
    <source>
        <strain evidence="2 3">2631</strain>
    </source>
</reference>
<feature type="non-terminal residue" evidence="2">
    <location>
        <position position="208"/>
    </location>
</feature>
<keyword evidence="3" id="KW-1185">Reference proteome</keyword>
<dbReference type="Proteomes" id="UP000283269">
    <property type="component" value="Unassembled WGS sequence"/>
</dbReference>
<accession>A0A409XH09</accession>
<comment type="caution">
    <text evidence="2">The sequence shown here is derived from an EMBL/GenBank/DDBJ whole genome shotgun (WGS) entry which is preliminary data.</text>
</comment>
<name>A0A409XH09_PSICY</name>
<evidence type="ECO:0000313" key="3">
    <source>
        <dbReference type="Proteomes" id="UP000283269"/>
    </source>
</evidence>
<gene>
    <name evidence="2" type="ORF">CVT25_006351</name>
</gene>
<feature type="region of interest" description="Disordered" evidence="1">
    <location>
        <begin position="1"/>
        <end position="25"/>
    </location>
</feature>
<dbReference type="InParanoid" id="A0A409XH09"/>
<proteinExistence type="predicted"/>